<dbReference type="Proteomes" id="UP001157440">
    <property type="component" value="Unassembled WGS sequence"/>
</dbReference>
<dbReference type="RefSeq" id="WP_238195627.1">
    <property type="nucleotide sequence ID" value="NZ_BPQZ01000006.1"/>
</dbReference>
<evidence type="ECO:0000259" key="1">
    <source>
        <dbReference type="Pfam" id="PF07879"/>
    </source>
</evidence>
<proteinExistence type="predicted"/>
<keyword evidence="3" id="KW-1185">Reference proteome</keyword>
<evidence type="ECO:0000313" key="3">
    <source>
        <dbReference type="Proteomes" id="UP001157440"/>
    </source>
</evidence>
<dbReference type="InterPro" id="IPR012909">
    <property type="entry name" value="PHA_DNA-bd_N"/>
</dbReference>
<dbReference type="EMBL" id="BSPL01000038">
    <property type="protein sequence ID" value="GLS74330.1"/>
    <property type="molecule type" value="Genomic_DNA"/>
</dbReference>
<dbReference type="Pfam" id="PF07879">
    <property type="entry name" value="PHB_acc_N"/>
    <property type="match status" value="1"/>
</dbReference>
<dbReference type="AlphaFoldDB" id="A0AA37TIT4"/>
<reference evidence="3" key="1">
    <citation type="journal article" date="2019" name="Int. J. Syst. Evol. Microbiol.">
        <title>The Global Catalogue of Microorganisms (GCM) 10K type strain sequencing project: providing services to taxonomists for standard genome sequencing and annotation.</title>
        <authorList>
            <consortium name="The Broad Institute Genomics Platform"/>
            <consortium name="The Broad Institute Genome Sequencing Center for Infectious Disease"/>
            <person name="Wu L."/>
            <person name="Ma J."/>
        </authorList>
    </citation>
    <scope>NUCLEOTIDE SEQUENCE [LARGE SCALE GENOMIC DNA]</scope>
    <source>
        <strain evidence="3">NBRC 103632</strain>
    </source>
</reference>
<accession>A0AA37TIT4</accession>
<gene>
    <name evidence="2" type="ORF">GCM10007890_63480</name>
</gene>
<sequence>MPRKRRPRRLINRYAQSRLYDVETGTYVSLARLRELRCEGYEVVIREVETGRFVTEDVLPPGLDA</sequence>
<name>A0AA37TIT4_9HYPH</name>
<evidence type="ECO:0000313" key="2">
    <source>
        <dbReference type="EMBL" id="GLS74330.1"/>
    </source>
</evidence>
<feature type="domain" description="PHA accumulation regulator DNA-binding N-terminal" evidence="1">
    <location>
        <begin position="10"/>
        <end position="59"/>
    </location>
</feature>
<protein>
    <recommendedName>
        <fullName evidence="1">PHA accumulation regulator DNA-binding N-terminal domain-containing protein</fullName>
    </recommendedName>
</protein>
<comment type="caution">
    <text evidence="2">The sequence shown here is derived from an EMBL/GenBank/DDBJ whole genome shotgun (WGS) entry which is preliminary data.</text>
</comment>
<organism evidence="2 3">
    <name type="scientific">Methylobacterium tardum</name>
    <dbReference type="NCBI Taxonomy" id="374432"/>
    <lineage>
        <taxon>Bacteria</taxon>
        <taxon>Pseudomonadati</taxon>
        <taxon>Pseudomonadota</taxon>
        <taxon>Alphaproteobacteria</taxon>
        <taxon>Hyphomicrobiales</taxon>
        <taxon>Methylobacteriaceae</taxon>
        <taxon>Methylobacterium</taxon>
    </lineage>
</organism>